<dbReference type="RefSeq" id="WP_193991076.1">
    <property type="nucleotide sequence ID" value="NZ_JADEXP010000019.1"/>
</dbReference>
<evidence type="ECO:0000259" key="1">
    <source>
        <dbReference type="PROSITE" id="PS50851"/>
    </source>
</evidence>
<dbReference type="PANTHER" id="PTHR22617">
    <property type="entry name" value="CHEMOTAXIS SENSOR HISTIDINE KINASE-RELATED"/>
    <property type="match status" value="1"/>
</dbReference>
<dbReference type="SUPFAM" id="SSF50341">
    <property type="entry name" value="CheW-like"/>
    <property type="match status" value="1"/>
</dbReference>
<name>A0A928X2E4_LEPEC</name>
<evidence type="ECO:0000313" key="3">
    <source>
        <dbReference type="Proteomes" id="UP000615026"/>
    </source>
</evidence>
<reference evidence="2" key="1">
    <citation type="submission" date="2020-10" db="EMBL/GenBank/DDBJ databases">
        <authorList>
            <person name="Castelo-Branco R."/>
            <person name="Eusebio N."/>
            <person name="Adriana R."/>
            <person name="Vieira A."/>
            <person name="Brugerolle De Fraissinette N."/>
            <person name="Rezende De Castro R."/>
            <person name="Schneider M.P."/>
            <person name="Vasconcelos V."/>
            <person name="Leao P.N."/>
        </authorList>
    </citation>
    <scope>NUCLEOTIDE SEQUENCE</scope>
    <source>
        <strain evidence="2">LEGE 11479</strain>
    </source>
</reference>
<dbReference type="Proteomes" id="UP000615026">
    <property type="component" value="Unassembled WGS sequence"/>
</dbReference>
<dbReference type="SMART" id="SM00260">
    <property type="entry name" value="CheW"/>
    <property type="match status" value="1"/>
</dbReference>
<dbReference type="Gene3D" id="2.40.50.180">
    <property type="entry name" value="CheA-289, Domain 4"/>
    <property type="match status" value="1"/>
</dbReference>
<dbReference type="EMBL" id="JADEXP010000019">
    <property type="protein sequence ID" value="MBE9065808.1"/>
    <property type="molecule type" value="Genomic_DNA"/>
</dbReference>
<comment type="caution">
    <text evidence="2">The sequence shown here is derived from an EMBL/GenBank/DDBJ whole genome shotgun (WGS) entry which is preliminary data.</text>
</comment>
<dbReference type="PANTHER" id="PTHR22617:SF23">
    <property type="entry name" value="CHEMOTAXIS PROTEIN CHEW"/>
    <property type="match status" value="1"/>
</dbReference>
<sequence>MNAAATTHSTQVNSQEAFLQPDPLGLAPIPEDTRQRFLRFRLSGEDITLLPLAKVAEVLQLTTAEILPIPDVPPWLLGMCNWRGEMLWLVDVSRLMGGVPLWRQVPTLEQPMVIVVRSDERAVGLLVEQVDDADLIAPETIVHLNTIDSPILAPLVAGHLPNHQGIILDADLLIEHSFRPLA</sequence>
<dbReference type="GO" id="GO:0007165">
    <property type="term" value="P:signal transduction"/>
    <property type="evidence" value="ECO:0007669"/>
    <property type="project" value="InterPro"/>
</dbReference>
<feature type="domain" description="CheW-like" evidence="1">
    <location>
        <begin position="34"/>
        <end position="179"/>
    </location>
</feature>
<keyword evidence="3" id="KW-1185">Reference proteome</keyword>
<accession>A0A928X2E4</accession>
<dbReference type="PROSITE" id="PS50851">
    <property type="entry name" value="CHEW"/>
    <property type="match status" value="1"/>
</dbReference>
<dbReference type="AlphaFoldDB" id="A0A928X2E4"/>
<dbReference type="GO" id="GO:0005829">
    <property type="term" value="C:cytosol"/>
    <property type="evidence" value="ECO:0007669"/>
    <property type="project" value="TreeGrafter"/>
</dbReference>
<proteinExistence type="predicted"/>
<dbReference type="InterPro" id="IPR002545">
    <property type="entry name" value="CheW-lke_dom"/>
</dbReference>
<gene>
    <name evidence="2" type="ORF">IQ260_03985</name>
</gene>
<dbReference type="GO" id="GO:0006935">
    <property type="term" value="P:chemotaxis"/>
    <property type="evidence" value="ECO:0007669"/>
    <property type="project" value="InterPro"/>
</dbReference>
<dbReference type="InterPro" id="IPR036061">
    <property type="entry name" value="CheW-like_dom_sf"/>
</dbReference>
<organism evidence="2 3">
    <name type="scientific">Leptolyngbya cf. ectocarpi LEGE 11479</name>
    <dbReference type="NCBI Taxonomy" id="1828722"/>
    <lineage>
        <taxon>Bacteria</taxon>
        <taxon>Bacillati</taxon>
        <taxon>Cyanobacteriota</taxon>
        <taxon>Cyanophyceae</taxon>
        <taxon>Leptolyngbyales</taxon>
        <taxon>Leptolyngbyaceae</taxon>
        <taxon>Leptolyngbya group</taxon>
        <taxon>Leptolyngbya</taxon>
    </lineage>
</organism>
<dbReference type="Pfam" id="PF01584">
    <property type="entry name" value="CheW"/>
    <property type="match status" value="1"/>
</dbReference>
<dbReference type="InterPro" id="IPR039315">
    <property type="entry name" value="CheW"/>
</dbReference>
<evidence type="ECO:0000313" key="2">
    <source>
        <dbReference type="EMBL" id="MBE9065808.1"/>
    </source>
</evidence>
<protein>
    <submittedName>
        <fullName evidence="2">Chemotaxis protein CheW</fullName>
    </submittedName>
</protein>